<dbReference type="PRINTS" id="PR00385">
    <property type="entry name" value="P450"/>
</dbReference>
<organism evidence="5 6">
    <name type="scientific">Lasiosphaeria ovina</name>
    <dbReference type="NCBI Taxonomy" id="92902"/>
    <lineage>
        <taxon>Eukaryota</taxon>
        <taxon>Fungi</taxon>
        <taxon>Dikarya</taxon>
        <taxon>Ascomycota</taxon>
        <taxon>Pezizomycotina</taxon>
        <taxon>Sordariomycetes</taxon>
        <taxon>Sordariomycetidae</taxon>
        <taxon>Sordariales</taxon>
        <taxon>Lasiosphaeriaceae</taxon>
        <taxon>Lasiosphaeria</taxon>
    </lineage>
</organism>
<dbReference type="InterPro" id="IPR002401">
    <property type="entry name" value="Cyt_P450_E_grp-I"/>
</dbReference>
<gene>
    <name evidence="5" type="ORF">B0T24DRAFT_536171</name>
</gene>
<dbReference type="PANTHER" id="PTHR41807">
    <property type="entry name" value="GLUTATHIONE TRANSFERASE 3"/>
    <property type="match status" value="1"/>
</dbReference>
<dbReference type="PRINTS" id="PR00463">
    <property type="entry name" value="EP450I"/>
</dbReference>
<feature type="binding site" description="axial binding residue" evidence="3">
    <location>
        <position position="557"/>
    </location>
    <ligand>
        <name>heme</name>
        <dbReference type="ChEBI" id="CHEBI:30413"/>
    </ligand>
    <ligandPart>
        <name>Fe</name>
        <dbReference type="ChEBI" id="CHEBI:18248"/>
    </ligandPart>
</feature>
<dbReference type="SUPFAM" id="SSF48264">
    <property type="entry name" value="Cytochrome P450"/>
    <property type="match status" value="1"/>
</dbReference>
<dbReference type="PANTHER" id="PTHR41807:SF1">
    <property type="entry name" value="GLUTATHIONE TRANSFERASE 3"/>
    <property type="match status" value="1"/>
</dbReference>
<dbReference type="Proteomes" id="UP001287356">
    <property type="component" value="Unassembled WGS sequence"/>
</dbReference>
<feature type="region of interest" description="Disordered" evidence="4">
    <location>
        <begin position="501"/>
        <end position="534"/>
    </location>
</feature>
<dbReference type="GO" id="GO:0016705">
    <property type="term" value="F:oxidoreductase activity, acting on paired donors, with incorporation or reduction of molecular oxygen"/>
    <property type="evidence" value="ECO:0007669"/>
    <property type="project" value="InterPro"/>
</dbReference>
<evidence type="ECO:0000256" key="4">
    <source>
        <dbReference type="SAM" id="MobiDB-lite"/>
    </source>
</evidence>
<dbReference type="GO" id="GO:0004497">
    <property type="term" value="F:monooxygenase activity"/>
    <property type="evidence" value="ECO:0007669"/>
    <property type="project" value="InterPro"/>
</dbReference>
<comment type="cofactor">
    <cofactor evidence="3">
        <name>heme</name>
        <dbReference type="ChEBI" id="CHEBI:30413"/>
    </cofactor>
</comment>
<sequence>MVSTVLFALGALVLWGAYAFTTALRRNILKARQTGIPYIVFPVHPFNLSWQLTSWFWLPLIRRLLPKPWWERQLFVMTPDWAWNTRQEHFDKLGESFLIVSAEEITLFSESAEVIEQVMHRREAFPKDTAKYDVLAMFGRNVLTTEGALWRMHRKVTSASFNEKNAAKTFAQAIVQTQGLIGTYFGSPAQERAGTTGTITSLEHDAMTWALNTIAYVGFGLQLLWPGQKLPDDIDPKLAKYGSLEPPPGYTMNFAASLATVLHRIVALLVFPVPVLKLLPFEWARQAWSAKENYSKYMDDFLREKLDEVRRGDNAQVGMDIMGQLVRSKYEQSQLKKADGAKQLEDSDIVGNAFIMTLAGHETTANILHFLLIELATNPGAQRRLQQDIDALFGDSDPATWNYEDKISAVLASHIGACVNETLRLMPPVTGIPKIVSADGDQTITIDGKPHVLPVGMTISLLAVSAHRNPRWWPTRPSERSGAATDLDDYLPERWFRPSLTATSTSSSSTSSSGPSDSAPNEAQEDYGGFQGSDTSASLYRPVRGSFVPFSDGPRSCLGRRIAMVEMVAAVATIFQRHSIELAVDEWAADDEVGTMGAEERRRVYAKAQHRSRDTLRQATSILTLKLHDGKFVPVRSLKKNDLELQLDEYLSENATQFQSNPRLGPYFNLRARTAGSPVKREAPELKVSKRRATKAADEIIAVETPSDDEDSQSTTTGAAAAAAGAATSRAASSASTALTRTPGRALALASRIPLPATPADVASAVDRGTVAVRERVASLYAGSGIGEATAATRESLSTVRAVVLAVAAFELYFLRPEVLPDRYAFTVPAVKFLGTPDVPVSLPDMFALLTASFWGPALTWALTSWIVPSLLGYLFNLSAAANGSGSSSGASAYNTRGRPSSAARAAAAAEYVVDPLTFSIAKALATYVVYAQGVTFGGWLDPQAVARVNAALYSGWKGVLVGSAITGLTAVYDAVLRK</sequence>
<keyword evidence="1 3" id="KW-0479">Metal-binding</keyword>
<dbReference type="GO" id="GO:0005506">
    <property type="term" value="F:iron ion binding"/>
    <property type="evidence" value="ECO:0007669"/>
    <property type="project" value="InterPro"/>
</dbReference>
<evidence type="ECO:0000313" key="5">
    <source>
        <dbReference type="EMBL" id="KAK3365788.1"/>
    </source>
</evidence>
<dbReference type="InterPro" id="IPR036396">
    <property type="entry name" value="Cyt_P450_sf"/>
</dbReference>
<keyword evidence="6" id="KW-1185">Reference proteome</keyword>
<comment type="caution">
    <text evidence="5">The sequence shown here is derived from an EMBL/GenBank/DDBJ whole genome shotgun (WGS) entry which is preliminary data.</text>
</comment>
<dbReference type="EMBL" id="JAULSN010000008">
    <property type="protein sequence ID" value="KAK3365788.1"/>
    <property type="molecule type" value="Genomic_DNA"/>
</dbReference>
<keyword evidence="2 3" id="KW-0408">Iron</keyword>
<evidence type="ECO:0000256" key="2">
    <source>
        <dbReference type="ARBA" id="ARBA00023004"/>
    </source>
</evidence>
<reference evidence="5" key="2">
    <citation type="submission" date="2023-06" db="EMBL/GenBank/DDBJ databases">
        <authorList>
            <consortium name="Lawrence Berkeley National Laboratory"/>
            <person name="Haridas S."/>
            <person name="Hensen N."/>
            <person name="Bonometti L."/>
            <person name="Westerberg I."/>
            <person name="Brannstrom I.O."/>
            <person name="Guillou S."/>
            <person name="Cros-Aarteil S."/>
            <person name="Calhoun S."/>
            <person name="Kuo A."/>
            <person name="Mondo S."/>
            <person name="Pangilinan J."/>
            <person name="Riley R."/>
            <person name="Labutti K."/>
            <person name="Andreopoulos B."/>
            <person name="Lipzen A."/>
            <person name="Chen C."/>
            <person name="Yanf M."/>
            <person name="Daum C."/>
            <person name="Ng V."/>
            <person name="Clum A."/>
            <person name="Steindorff A."/>
            <person name="Ohm R."/>
            <person name="Martin F."/>
            <person name="Silar P."/>
            <person name="Natvig D."/>
            <person name="Lalanne C."/>
            <person name="Gautier V."/>
            <person name="Ament-Velasquez S.L."/>
            <person name="Kruys A."/>
            <person name="Hutchinson M.I."/>
            <person name="Powell A.J."/>
            <person name="Barry K."/>
            <person name="Miller A.N."/>
            <person name="Grigoriev I.V."/>
            <person name="Debuchy R."/>
            <person name="Gladieux P."/>
            <person name="Thoren M.H."/>
            <person name="Johannesson H."/>
        </authorList>
    </citation>
    <scope>NUCLEOTIDE SEQUENCE</scope>
    <source>
        <strain evidence="5">CBS 958.72</strain>
    </source>
</reference>
<protein>
    <submittedName>
        <fullName evidence="5">Cytochrome P450</fullName>
    </submittedName>
</protein>
<name>A0AAE0N0L4_9PEZI</name>
<dbReference type="AlphaFoldDB" id="A0AAE0N0L4"/>
<evidence type="ECO:0000313" key="6">
    <source>
        <dbReference type="Proteomes" id="UP001287356"/>
    </source>
</evidence>
<evidence type="ECO:0000256" key="3">
    <source>
        <dbReference type="PIRSR" id="PIRSR602401-1"/>
    </source>
</evidence>
<dbReference type="PROSITE" id="PS00086">
    <property type="entry name" value="CYTOCHROME_P450"/>
    <property type="match status" value="1"/>
</dbReference>
<dbReference type="InterPro" id="IPR038872">
    <property type="entry name" value="Put_GTT3"/>
</dbReference>
<dbReference type="InterPro" id="IPR001128">
    <property type="entry name" value="Cyt_P450"/>
</dbReference>
<reference evidence="5" key="1">
    <citation type="journal article" date="2023" name="Mol. Phylogenet. Evol.">
        <title>Genome-scale phylogeny and comparative genomics of the fungal order Sordariales.</title>
        <authorList>
            <person name="Hensen N."/>
            <person name="Bonometti L."/>
            <person name="Westerberg I."/>
            <person name="Brannstrom I.O."/>
            <person name="Guillou S."/>
            <person name="Cros-Aarteil S."/>
            <person name="Calhoun S."/>
            <person name="Haridas S."/>
            <person name="Kuo A."/>
            <person name="Mondo S."/>
            <person name="Pangilinan J."/>
            <person name="Riley R."/>
            <person name="LaButti K."/>
            <person name="Andreopoulos B."/>
            <person name="Lipzen A."/>
            <person name="Chen C."/>
            <person name="Yan M."/>
            <person name="Daum C."/>
            <person name="Ng V."/>
            <person name="Clum A."/>
            <person name="Steindorff A."/>
            <person name="Ohm R.A."/>
            <person name="Martin F."/>
            <person name="Silar P."/>
            <person name="Natvig D.O."/>
            <person name="Lalanne C."/>
            <person name="Gautier V."/>
            <person name="Ament-Velasquez S.L."/>
            <person name="Kruys A."/>
            <person name="Hutchinson M.I."/>
            <person name="Powell A.J."/>
            <person name="Barry K."/>
            <person name="Miller A.N."/>
            <person name="Grigoriev I.V."/>
            <person name="Debuchy R."/>
            <person name="Gladieux P."/>
            <person name="Hiltunen Thoren M."/>
            <person name="Johannesson H."/>
        </authorList>
    </citation>
    <scope>NUCLEOTIDE SEQUENCE</scope>
    <source>
        <strain evidence="5">CBS 958.72</strain>
    </source>
</reference>
<dbReference type="InterPro" id="IPR017972">
    <property type="entry name" value="Cyt_P450_CS"/>
</dbReference>
<dbReference type="CDD" id="cd11070">
    <property type="entry name" value="CYP56-like"/>
    <property type="match status" value="1"/>
</dbReference>
<dbReference type="Gene3D" id="1.10.630.10">
    <property type="entry name" value="Cytochrome P450"/>
    <property type="match status" value="1"/>
</dbReference>
<feature type="region of interest" description="Disordered" evidence="4">
    <location>
        <begin position="697"/>
        <end position="721"/>
    </location>
</feature>
<evidence type="ECO:0000256" key="1">
    <source>
        <dbReference type="ARBA" id="ARBA00022723"/>
    </source>
</evidence>
<proteinExistence type="predicted"/>
<feature type="compositionally biased region" description="Low complexity" evidence="4">
    <location>
        <begin position="501"/>
        <end position="518"/>
    </location>
</feature>
<accession>A0AAE0N0L4</accession>
<dbReference type="Pfam" id="PF00067">
    <property type="entry name" value="p450"/>
    <property type="match status" value="2"/>
</dbReference>
<keyword evidence="3" id="KW-0349">Heme</keyword>
<dbReference type="GO" id="GO:0016020">
    <property type="term" value="C:membrane"/>
    <property type="evidence" value="ECO:0007669"/>
    <property type="project" value="TreeGrafter"/>
</dbReference>
<dbReference type="GO" id="GO:0020037">
    <property type="term" value="F:heme binding"/>
    <property type="evidence" value="ECO:0007669"/>
    <property type="project" value="InterPro"/>
</dbReference>